<proteinExistence type="predicted"/>
<sequence>MTQNLMARIREAILDAAPLEPLVSPLDRDQAITLLQDAILADDIERQIICLAAAVELHAVVSQDLWRHCERKAGDSGDAALSRLFRSARGRSFARMMR</sequence>
<organism evidence="1 2">
    <name type="scientific">Cupriavidus necator (strain ATCC 17699 / DSM 428 / KCTC 22496 / NCIMB 10442 / H16 / Stanier 337)</name>
    <name type="common">Ralstonia eutropha</name>
    <dbReference type="NCBI Taxonomy" id="381666"/>
    <lineage>
        <taxon>Bacteria</taxon>
        <taxon>Pseudomonadati</taxon>
        <taxon>Pseudomonadota</taxon>
        <taxon>Betaproteobacteria</taxon>
        <taxon>Burkholderiales</taxon>
        <taxon>Burkholderiaceae</taxon>
        <taxon>Cupriavidus</taxon>
    </lineage>
</organism>
<evidence type="ECO:0000313" key="2">
    <source>
        <dbReference type="Proteomes" id="UP000296079"/>
    </source>
</evidence>
<accession>A0AAE6DFP8</accession>
<gene>
    <name evidence="1" type="ORF">E6A55_07530</name>
</gene>
<dbReference type="AlphaFoldDB" id="A0AAE6DFP8"/>
<dbReference type="RefSeq" id="WP_041687290.1">
    <property type="nucleotide sequence ID" value="NC_008313.1"/>
</dbReference>
<name>A0AAE6DFP8_CUPNH</name>
<evidence type="ECO:0000313" key="1">
    <source>
        <dbReference type="EMBL" id="QCC00504.1"/>
    </source>
</evidence>
<reference evidence="1 2" key="1">
    <citation type="submission" date="2019-04" db="EMBL/GenBank/DDBJ databases">
        <title>Long-read de novo sequencing of Cupriavidus necator H16.</title>
        <authorList>
            <person name="Little G.T."/>
            <person name="Ehsaan M."/>
            <person name="Arenas-Lopez C."/>
            <person name="Jawed K."/>
            <person name="Winzer K."/>
            <person name="Kovacs K."/>
            <person name="Malys N."/>
            <person name="Minton N.P."/>
        </authorList>
    </citation>
    <scope>NUCLEOTIDE SEQUENCE [LARGE SCALE GENOMIC DNA]</scope>
    <source>
        <strain evidence="1 2">H16</strain>
    </source>
</reference>
<dbReference type="Proteomes" id="UP000296079">
    <property type="component" value="Chromosome 1"/>
</dbReference>
<protein>
    <submittedName>
        <fullName evidence="1">Uncharacterized protein</fullName>
    </submittedName>
</protein>
<dbReference type="EMBL" id="CP039287">
    <property type="protein sequence ID" value="QCC00504.1"/>
    <property type="molecule type" value="Genomic_DNA"/>
</dbReference>